<dbReference type="EMBL" id="JAUSTT010000017">
    <property type="protein sequence ID" value="MDQ0176976.1"/>
    <property type="molecule type" value="Genomic_DNA"/>
</dbReference>
<proteinExistence type="predicted"/>
<dbReference type="RefSeq" id="WP_307230567.1">
    <property type="nucleotide sequence ID" value="NZ_JAUSTT010000017.1"/>
</dbReference>
<gene>
    <name evidence="3" type="ORF">J2S08_002855</name>
</gene>
<evidence type="ECO:0000313" key="4">
    <source>
        <dbReference type="Proteomes" id="UP001223586"/>
    </source>
</evidence>
<organism evidence="3 4">
    <name type="scientific">Bacillus chungangensis</name>
    <dbReference type="NCBI Taxonomy" id="587633"/>
    <lineage>
        <taxon>Bacteria</taxon>
        <taxon>Bacillati</taxon>
        <taxon>Bacillota</taxon>
        <taxon>Bacilli</taxon>
        <taxon>Bacillales</taxon>
        <taxon>Bacillaceae</taxon>
        <taxon>Bacillus</taxon>
    </lineage>
</organism>
<protein>
    <submittedName>
        <fullName evidence="3">Uncharacterized protein</fullName>
    </submittedName>
</protein>
<accession>A0ABT9WUI9</accession>
<keyword evidence="2" id="KW-0732">Signal</keyword>
<evidence type="ECO:0000256" key="1">
    <source>
        <dbReference type="SAM" id="Coils"/>
    </source>
</evidence>
<feature type="chain" id="PRO_5046156526" evidence="2">
    <location>
        <begin position="30"/>
        <end position="415"/>
    </location>
</feature>
<keyword evidence="1" id="KW-0175">Coiled coil</keyword>
<keyword evidence="4" id="KW-1185">Reference proteome</keyword>
<evidence type="ECO:0000313" key="3">
    <source>
        <dbReference type="EMBL" id="MDQ0176976.1"/>
    </source>
</evidence>
<evidence type="ECO:0000256" key="2">
    <source>
        <dbReference type="SAM" id="SignalP"/>
    </source>
</evidence>
<sequence length="415" mass="48191">MKKQAKKPLVLASALVLGMTAFVPLQASAANEAKEPIYSVQIEQQLKGKIIYDFGHELLIKTEEGKKYHIGLYAFTDEQIEQMNLSEGADIFIEGQVLESTDEFNSFDVYKRFLPEGISKEDLAKLEKLHKEMRELEKTLFADETEDNEAQWDALSALYDEMYEIEKPYRLAEWEPETFEEYMAFFKEDLKREVAAEDLEKLEALYTDYVKFAKDGNDKQAEEKIDAFFTILNDYLDMDEYTEPETLEDYLKEMELEISEADKTKLKPLYEEMVAARKDAVAFEKDAKEADEALVEEKWESVWAKMDQIWDVLDPYMKEAMVSKPFADYIANIADDELSEISKDDLAALEAIYEELKELAKNKDYDAMDEKWDDFYKILDPYFNVEEIPFKASKVVINGHSISGTYEYKAANSDK</sequence>
<comment type="caution">
    <text evidence="3">The sequence shown here is derived from an EMBL/GenBank/DDBJ whole genome shotgun (WGS) entry which is preliminary data.</text>
</comment>
<dbReference type="Proteomes" id="UP001223586">
    <property type="component" value="Unassembled WGS sequence"/>
</dbReference>
<name>A0ABT9WUI9_9BACI</name>
<reference evidence="3 4" key="1">
    <citation type="submission" date="2023-07" db="EMBL/GenBank/DDBJ databases">
        <title>Genomic Encyclopedia of Type Strains, Phase IV (KMG-IV): sequencing the most valuable type-strain genomes for metagenomic binning, comparative biology and taxonomic classification.</title>
        <authorList>
            <person name="Goeker M."/>
        </authorList>
    </citation>
    <scope>NUCLEOTIDE SEQUENCE [LARGE SCALE GENOMIC DNA]</scope>
    <source>
        <strain evidence="3 4">DSM 23837</strain>
    </source>
</reference>
<feature type="signal peptide" evidence="2">
    <location>
        <begin position="1"/>
        <end position="29"/>
    </location>
</feature>
<feature type="coiled-coil region" evidence="1">
    <location>
        <begin position="119"/>
        <end position="146"/>
    </location>
</feature>